<dbReference type="AlphaFoldDB" id="F8JMK6"/>
<dbReference type="Pfam" id="PF03621">
    <property type="entry name" value="MbtH"/>
    <property type="match status" value="1"/>
</dbReference>
<dbReference type="Gene3D" id="3.90.820.10">
    <property type="entry name" value="Structural Genomics, Unknown Function 30-nov-00 1gh9 Mol_id"/>
    <property type="match status" value="1"/>
</dbReference>
<dbReference type="InterPro" id="IPR005153">
    <property type="entry name" value="MbtH-like_dom"/>
</dbReference>
<dbReference type="InterPro" id="IPR038020">
    <property type="entry name" value="MbtH-like_sf"/>
</dbReference>
<accession>F8JMK6</accession>
<dbReference type="HOGENOM" id="CLU_181321_0_1_11"/>
<sequence>MPNQSPLSRFHVVVNDEEQYSIWPADQEIPAGWRPEGPLGSKEECLRHIEETWTDMRPLSVRRALDGDHR</sequence>
<dbReference type="GO" id="GO:0005829">
    <property type="term" value="C:cytosol"/>
    <property type="evidence" value="ECO:0007669"/>
    <property type="project" value="TreeGrafter"/>
</dbReference>
<dbReference type="PANTHER" id="PTHR38444">
    <property type="entry name" value="ENTEROBACTIN BIOSYNTHESIS PROTEIN YBDZ"/>
    <property type="match status" value="1"/>
</dbReference>
<dbReference type="KEGG" id="scy:SCATT_p11170"/>
<reference evidence="3" key="1">
    <citation type="submission" date="2011-12" db="EMBL/GenBank/DDBJ databases">
        <title>Complete genome sequence of Streptomyces cattleya strain DSM 46488.</title>
        <authorList>
            <person name="Ou H.-Y."/>
            <person name="Li P."/>
            <person name="Zhao C."/>
            <person name="O'Hagan D."/>
            <person name="Deng Z."/>
        </authorList>
    </citation>
    <scope>NUCLEOTIDE SEQUENCE [LARGE SCALE GENOMIC DNA]</scope>
    <source>
        <strain evidence="3">ATCC 35852 / DSM 46488 / JCM 4925 / NBRC 14057 / NRRL 8057</strain>
        <plasmid evidence="3">Plasmid pSCATT</plasmid>
    </source>
</reference>
<dbReference type="Proteomes" id="UP000007842">
    <property type="component" value="Plasmid pSCATT"/>
</dbReference>
<evidence type="ECO:0000313" key="3">
    <source>
        <dbReference type="Proteomes" id="UP000007842"/>
    </source>
</evidence>
<proteinExistence type="predicted"/>
<evidence type="ECO:0000259" key="1">
    <source>
        <dbReference type="SMART" id="SM00923"/>
    </source>
</evidence>
<dbReference type="PATRIC" id="fig|1003195.11.peg.604"/>
<keyword evidence="3" id="KW-1185">Reference proteome</keyword>
<dbReference type="InterPro" id="IPR037407">
    <property type="entry name" value="MLP_fam"/>
</dbReference>
<dbReference type="EMBL" id="CP003229">
    <property type="protein sequence ID" value="AEW99310.1"/>
    <property type="molecule type" value="Genomic_DNA"/>
</dbReference>
<organism evidence="2 3">
    <name type="scientific">Streptantibioticus cattleyicolor (strain ATCC 35852 / DSM 46488 / JCM 4925 / NBRC 14057 / NRRL 8057)</name>
    <name type="common">Streptomyces cattleya</name>
    <dbReference type="NCBI Taxonomy" id="1003195"/>
    <lineage>
        <taxon>Bacteria</taxon>
        <taxon>Bacillati</taxon>
        <taxon>Actinomycetota</taxon>
        <taxon>Actinomycetes</taxon>
        <taxon>Kitasatosporales</taxon>
        <taxon>Streptomycetaceae</taxon>
        <taxon>Streptantibioticus</taxon>
    </lineage>
</organism>
<feature type="domain" description="MbtH-like" evidence="1">
    <location>
        <begin position="1"/>
        <end position="51"/>
    </location>
</feature>
<geneLocation type="plasmid" evidence="2 3">
    <name>pSCATT</name>
</geneLocation>
<dbReference type="GO" id="GO:0019290">
    <property type="term" value="P:siderophore biosynthetic process"/>
    <property type="evidence" value="ECO:0007669"/>
    <property type="project" value="TreeGrafter"/>
</dbReference>
<dbReference type="SMART" id="SM00923">
    <property type="entry name" value="MbtH"/>
    <property type="match status" value="1"/>
</dbReference>
<dbReference type="PANTHER" id="PTHR38444:SF1">
    <property type="entry name" value="ENTEROBACTIN BIOSYNTHESIS PROTEIN YBDZ"/>
    <property type="match status" value="1"/>
</dbReference>
<accession>G8XEN7</accession>
<protein>
    <submittedName>
        <fullName evidence="2">MbtH domain protein</fullName>
    </submittedName>
</protein>
<gene>
    <name evidence="2" type="ordered locus">SCATT_p11170</name>
</gene>
<dbReference type="RefSeq" id="WP_014151080.1">
    <property type="nucleotide sequence ID" value="NC_016113.1"/>
</dbReference>
<keyword evidence="2" id="KW-0614">Plasmid</keyword>
<evidence type="ECO:0000313" key="2">
    <source>
        <dbReference type="EMBL" id="AEW99310.1"/>
    </source>
</evidence>
<dbReference type="SUPFAM" id="SSF160582">
    <property type="entry name" value="MbtH-like"/>
    <property type="match status" value="1"/>
</dbReference>
<name>F8JMK6_STREN</name>
<dbReference type="KEGG" id="sct:SCAT_p0625"/>
<dbReference type="OrthoDB" id="7584480at2"/>